<sequence length="156" mass="17124">MGYLGCRTGLLTNLGTSEVSADVLSSVKEMSLLPDSVYCIEFQIKGSPRGAFVVIVSLTRHSTLLASIQRREDVNLEMGVRDTMIENVPGITEQEIVGGTIRIQTRPLQNSALPERTPVPLDYLNYVLEVAVVRKGSRGNNAEPSNAKKRKYSSDQ</sequence>
<dbReference type="Proteomes" id="UP000076744">
    <property type="component" value="Unassembled WGS sequence"/>
</dbReference>
<organism evidence="1 2">
    <name type="scientific">Cordyceps fumosorosea (strain ARSEF 2679)</name>
    <name type="common">Isaria fumosorosea</name>
    <dbReference type="NCBI Taxonomy" id="1081104"/>
    <lineage>
        <taxon>Eukaryota</taxon>
        <taxon>Fungi</taxon>
        <taxon>Dikarya</taxon>
        <taxon>Ascomycota</taxon>
        <taxon>Pezizomycotina</taxon>
        <taxon>Sordariomycetes</taxon>
        <taxon>Hypocreomycetidae</taxon>
        <taxon>Hypocreales</taxon>
        <taxon>Cordycipitaceae</taxon>
        <taxon>Cordyceps</taxon>
    </lineage>
</organism>
<reference evidence="1 2" key="1">
    <citation type="journal article" date="2016" name="Genome Biol. Evol.">
        <title>Divergent and convergent evolution of fungal pathogenicity.</title>
        <authorList>
            <person name="Shang Y."/>
            <person name="Xiao G."/>
            <person name="Zheng P."/>
            <person name="Cen K."/>
            <person name="Zhan S."/>
            <person name="Wang C."/>
        </authorList>
    </citation>
    <scope>NUCLEOTIDE SEQUENCE [LARGE SCALE GENOMIC DNA]</scope>
    <source>
        <strain evidence="1 2">ARSEF 2679</strain>
    </source>
</reference>
<dbReference type="GeneID" id="30020277"/>
<comment type="caution">
    <text evidence="1">The sequence shown here is derived from an EMBL/GenBank/DDBJ whole genome shotgun (WGS) entry which is preliminary data.</text>
</comment>
<dbReference type="RefSeq" id="XP_018705171.1">
    <property type="nucleotide sequence ID" value="XM_018847591.1"/>
</dbReference>
<accession>A0A167YC83</accession>
<protein>
    <submittedName>
        <fullName evidence="1">Uncharacterized protein</fullName>
    </submittedName>
</protein>
<gene>
    <name evidence="1" type="ORF">ISF_03985</name>
</gene>
<proteinExistence type="predicted"/>
<evidence type="ECO:0000313" key="2">
    <source>
        <dbReference type="Proteomes" id="UP000076744"/>
    </source>
</evidence>
<evidence type="ECO:0000313" key="1">
    <source>
        <dbReference type="EMBL" id="OAA66147.1"/>
    </source>
</evidence>
<dbReference type="EMBL" id="AZHB01000008">
    <property type="protein sequence ID" value="OAA66147.1"/>
    <property type="molecule type" value="Genomic_DNA"/>
</dbReference>
<name>A0A167YC83_CORFA</name>
<dbReference type="AlphaFoldDB" id="A0A167YC83"/>
<keyword evidence="2" id="KW-1185">Reference proteome</keyword>